<dbReference type="InterPro" id="IPR047187">
    <property type="entry name" value="SF1_C_Upf1"/>
</dbReference>
<reference evidence="6" key="1">
    <citation type="submission" date="2018-11" db="EMBL/GenBank/DDBJ databases">
        <authorList>
            <consortium name="Pathogen Informatics"/>
        </authorList>
    </citation>
    <scope>NUCLEOTIDE SEQUENCE [LARGE SCALE GENOMIC DNA]</scope>
</reference>
<keyword evidence="1" id="KW-0547">Nucleotide-binding</keyword>
<evidence type="ECO:0000256" key="4">
    <source>
        <dbReference type="ARBA" id="ARBA00022840"/>
    </source>
</evidence>
<keyword evidence="4" id="KW-0067">ATP-binding</keyword>
<dbReference type="OrthoDB" id="5876623at2759"/>
<dbReference type="GO" id="GO:0016787">
    <property type="term" value="F:hydrolase activity"/>
    <property type="evidence" value="ECO:0007669"/>
    <property type="project" value="UniProtKB-KW"/>
</dbReference>
<dbReference type="CDD" id="cd18808">
    <property type="entry name" value="SF1_C_Upf1"/>
    <property type="match status" value="1"/>
</dbReference>
<evidence type="ECO:0000256" key="1">
    <source>
        <dbReference type="ARBA" id="ARBA00022741"/>
    </source>
</evidence>
<feature type="domain" description="DNA2/NAM7 helicase-like C-terminal" evidence="5">
    <location>
        <begin position="4"/>
        <end position="62"/>
    </location>
</feature>
<gene>
    <name evidence="6" type="ORF">HPBE_LOCUS2891</name>
</gene>
<evidence type="ECO:0000313" key="6">
    <source>
        <dbReference type="EMBL" id="VDO29079.1"/>
    </source>
</evidence>
<dbReference type="GO" id="GO:0005524">
    <property type="term" value="F:ATP binding"/>
    <property type="evidence" value="ECO:0007669"/>
    <property type="project" value="UniProtKB-KW"/>
</dbReference>
<sequence>MRDTEVAVATVDSAQGSEKSIVIVYTTRTHIDKDANHSFFADPKRLNVALSRARDGMFVIGCLSSLNVIPLWERIITWCRFNGVLAEMCFFEKTIPAAIKYEVRGRTSRKGGDIRDEGEEESVWRVPF</sequence>
<evidence type="ECO:0000259" key="5">
    <source>
        <dbReference type="Pfam" id="PF13087"/>
    </source>
</evidence>
<dbReference type="PANTHER" id="PTHR43788:SF16">
    <property type="entry name" value="HELICASE WITH ZINC FINGER 2"/>
    <property type="match status" value="1"/>
</dbReference>
<evidence type="ECO:0000256" key="2">
    <source>
        <dbReference type="ARBA" id="ARBA00022801"/>
    </source>
</evidence>
<dbReference type="Gene3D" id="3.40.50.300">
    <property type="entry name" value="P-loop containing nucleotide triphosphate hydrolases"/>
    <property type="match status" value="1"/>
</dbReference>
<dbReference type="InterPro" id="IPR050534">
    <property type="entry name" value="Coronavir_polyprotein_1ab"/>
</dbReference>
<dbReference type="InterPro" id="IPR041679">
    <property type="entry name" value="DNA2/NAM7-like_C"/>
</dbReference>
<dbReference type="InterPro" id="IPR027417">
    <property type="entry name" value="P-loop_NTPase"/>
</dbReference>
<accession>A0A3P7UBY3</accession>
<proteinExistence type="predicted"/>
<dbReference type="GO" id="GO:0043139">
    <property type="term" value="F:5'-3' DNA helicase activity"/>
    <property type="evidence" value="ECO:0007669"/>
    <property type="project" value="TreeGrafter"/>
</dbReference>
<dbReference type="EMBL" id="UZAH01005361">
    <property type="protein sequence ID" value="VDO29079.1"/>
    <property type="molecule type" value="Genomic_DNA"/>
</dbReference>
<dbReference type="PANTHER" id="PTHR43788">
    <property type="entry name" value="DNA2/NAM7 HELICASE FAMILY MEMBER"/>
    <property type="match status" value="1"/>
</dbReference>
<name>A0A3P7UBY3_HELPZ</name>
<dbReference type="SUPFAM" id="SSF52540">
    <property type="entry name" value="P-loop containing nucleoside triphosphate hydrolases"/>
    <property type="match status" value="1"/>
</dbReference>
<keyword evidence="2" id="KW-0378">Hydrolase</keyword>
<dbReference type="Pfam" id="PF13087">
    <property type="entry name" value="AAA_12"/>
    <property type="match status" value="1"/>
</dbReference>
<keyword evidence="3" id="KW-0347">Helicase</keyword>
<organism evidence="6">
    <name type="scientific">Heligmosomoides polygyrus</name>
    <name type="common">Parasitic roundworm</name>
    <dbReference type="NCBI Taxonomy" id="6339"/>
    <lineage>
        <taxon>Eukaryota</taxon>
        <taxon>Metazoa</taxon>
        <taxon>Ecdysozoa</taxon>
        <taxon>Nematoda</taxon>
        <taxon>Chromadorea</taxon>
        <taxon>Rhabditida</taxon>
        <taxon>Rhabditina</taxon>
        <taxon>Rhabditomorpha</taxon>
        <taxon>Strongyloidea</taxon>
        <taxon>Heligmosomidae</taxon>
        <taxon>Heligmosomoides</taxon>
    </lineage>
</organism>
<dbReference type="AlphaFoldDB" id="A0A3P7UBY3"/>
<protein>
    <recommendedName>
        <fullName evidence="5">DNA2/NAM7 helicase-like C-terminal domain-containing protein</fullName>
    </recommendedName>
</protein>
<evidence type="ECO:0000256" key="3">
    <source>
        <dbReference type="ARBA" id="ARBA00022806"/>
    </source>
</evidence>